<accession>A0ACD5TIL8</accession>
<reference evidence="1" key="2">
    <citation type="submission" date="2025-09" db="UniProtKB">
        <authorList>
            <consortium name="EnsemblPlants"/>
        </authorList>
    </citation>
    <scope>IDENTIFICATION</scope>
</reference>
<sequence>MRSMEPAKPEEPSQLVIPGAVAPFPVLVHHINDNTQALFSISVNTSRAVTIPEITGRYFPTSYGWILVLGPPPDWETFLWNPHSGERIQLPEMGVIGDEILDNKRCSCLLSDDVASPTCGVLIYDRASPNMWYCRVNGGSHVWLSYDYDIGSMDVPDETCQAVLIEKKKTFHTIASFKGRFYFDESADTTGTLEFSGDGGDETESQFGDMDVGWVEFPDGSAAADMFMLESGGELFHVCVFYTLPCLDAPSGFGVYKMDFSEPPAWRKTDDIGDRVFLLQGEFSASSSCSASECGLRRNLVYWVNSRVDVTCLYVFDLNDGGITMVQPCQGTPDPLPRPPFWMLPTASSCQ</sequence>
<dbReference type="Proteomes" id="UP001732700">
    <property type="component" value="Chromosome 1A"/>
</dbReference>
<dbReference type="EnsemblPlants" id="AVESA.00010b.r2.1AG0060680.1">
    <property type="protein sequence ID" value="AVESA.00010b.r2.1AG0060680.1.CDS.1"/>
    <property type="gene ID" value="AVESA.00010b.r2.1AG0060680"/>
</dbReference>
<evidence type="ECO:0000313" key="1">
    <source>
        <dbReference type="EnsemblPlants" id="AVESA.00010b.r2.1AG0060680.1.CDS.1"/>
    </source>
</evidence>
<organism evidence="1 2">
    <name type="scientific">Avena sativa</name>
    <name type="common">Oat</name>
    <dbReference type="NCBI Taxonomy" id="4498"/>
    <lineage>
        <taxon>Eukaryota</taxon>
        <taxon>Viridiplantae</taxon>
        <taxon>Streptophyta</taxon>
        <taxon>Embryophyta</taxon>
        <taxon>Tracheophyta</taxon>
        <taxon>Spermatophyta</taxon>
        <taxon>Magnoliopsida</taxon>
        <taxon>Liliopsida</taxon>
        <taxon>Poales</taxon>
        <taxon>Poaceae</taxon>
        <taxon>BOP clade</taxon>
        <taxon>Pooideae</taxon>
        <taxon>Poodae</taxon>
        <taxon>Poeae</taxon>
        <taxon>Poeae Chloroplast Group 1 (Aveneae type)</taxon>
        <taxon>Aveninae</taxon>
        <taxon>Avena</taxon>
    </lineage>
</organism>
<protein>
    <submittedName>
        <fullName evidence="1">Uncharacterized protein</fullName>
    </submittedName>
</protein>
<evidence type="ECO:0000313" key="2">
    <source>
        <dbReference type="Proteomes" id="UP001732700"/>
    </source>
</evidence>
<keyword evidence="2" id="KW-1185">Reference proteome</keyword>
<name>A0ACD5TIL8_AVESA</name>
<proteinExistence type="predicted"/>
<reference evidence="1" key="1">
    <citation type="submission" date="2021-05" db="EMBL/GenBank/DDBJ databases">
        <authorList>
            <person name="Scholz U."/>
            <person name="Mascher M."/>
            <person name="Fiebig A."/>
        </authorList>
    </citation>
    <scope>NUCLEOTIDE SEQUENCE [LARGE SCALE GENOMIC DNA]</scope>
</reference>